<gene>
    <name evidence="1" type="ORF">Bp8pT_022</name>
</gene>
<dbReference type="EMBL" id="KJ010548">
    <property type="protein sequence ID" value="AHJ87664.1"/>
    <property type="molecule type" value="Genomic_DNA"/>
</dbReference>
<organism evidence="1 2">
    <name type="scientific">Bacillus phage Bp8p-T</name>
    <dbReference type="NCBI Taxonomy" id="1445811"/>
    <lineage>
        <taxon>Viruses</taxon>
        <taxon>Duplodnaviria</taxon>
        <taxon>Heunggongvirae</taxon>
        <taxon>Uroviricota</taxon>
        <taxon>Caudoviricetes</taxon>
        <taxon>Herelleviridae</taxon>
        <taxon>Bastillevirinae</taxon>
        <taxon>Agatevirus</taxon>
        <taxon>Agatevirus Bp8pC</taxon>
    </lineage>
</organism>
<reference evidence="1 2" key="1">
    <citation type="journal article" date="2015" name="Appl. Environ. Microbiol.">
        <title>Effects of actin-like proteins encoded by two Bacillus pumilus phages on unstable lysogeny, revealed by genomic analysis.</title>
        <authorList>
            <person name="Yuan Y."/>
            <person name="Peng Q."/>
            <person name="Wu D."/>
            <person name="Kou Z."/>
            <person name="Wu Y."/>
            <person name="Liu P."/>
            <person name="Gao M."/>
        </authorList>
    </citation>
    <scope>NUCLEOTIDE SEQUENCE [LARGE SCALE GENOMIC DNA]</scope>
</reference>
<accession>A0A0A0PJ22</accession>
<evidence type="ECO:0000313" key="1">
    <source>
        <dbReference type="EMBL" id="AHJ87664.1"/>
    </source>
</evidence>
<name>A0A0A0PJ22_9CAUD</name>
<evidence type="ECO:0000313" key="2">
    <source>
        <dbReference type="Proteomes" id="UP000030233"/>
    </source>
</evidence>
<sequence length="85" mass="10218">MVKMKEFETYASTTFKARVASHAISKIIWSEITRHFGEDVYVEDGYVKTRDYRHRRKEKIVREATDYEIELYDALKRTANYFSNL</sequence>
<dbReference type="Proteomes" id="UP000030233">
    <property type="component" value="Segment"/>
</dbReference>
<protein>
    <submittedName>
        <fullName evidence="1">Uncharacterized protein</fullName>
    </submittedName>
</protein>
<proteinExistence type="predicted"/>